<evidence type="ECO:0000259" key="6">
    <source>
        <dbReference type="PROSITE" id="PS51005"/>
    </source>
</evidence>
<dbReference type="GO" id="GO:0005634">
    <property type="term" value="C:nucleus"/>
    <property type="evidence" value="ECO:0007669"/>
    <property type="project" value="TreeGrafter"/>
</dbReference>
<evidence type="ECO:0000256" key="2">
    <source>
        <dbReference type="ARBA" id="ARBA00023125"/>
    </source>
</evidence>
<dbReference type="PROSITE" id="PS51005">
    <property type="entry name" value="NAC"/>
    <property type="match status" value="1"/>
</dbReference>
<proteinExistence type="predicted"/>
<dbReference type="GO" id="GO:0003700">
    <property type="term" value="F:DNA-binding transcription factor activity"/>
    <property type="evidence" value="ECO:0007669"/>
    <property type="project" value="InterPro"/>
</dbReference>
<name>J3M4N6_ORYBR</name>
<evidence type="ECO:0000256" key="1">
    <source>
        <dbReference type="ARBA" id="ARBA00023015"/>
    </source>
</evidence>
<keyword evidence="4" id="KW-0539">Nucleus</keyword>
<evidence type="ECO:0000313" key="8">
    <source>
        <dbReference type="Proteomes" id="UP000006038"/>
    </source>
</evidence>
<dbReference type="FunFam" id="2.170.150.80:FF:000009">
    <property type="entry name" value="NAC domain-containing protein 8"/>
    <property type="match status" value="1"/>
</dbReference>
<keyword evidence="8" id="KW-1185">Reference proteome</keyword>
<reference evidence="7" key="2">
    <citation type="submission" date="2013-04" db="UniProtKB">
        <authorList>
            <consortium name="EnsemblPlants"/>
        </authorList>
    </citation>
    <scope>IDENTIFICATION</scope>
</reference>
<evidence type="ECO:0000313" key="7">
    <source>
        <dbReference type="EnsemblPlants" id="OB05G15600.1"/>
    </source>
</evidence>
<keyword evidence="1" id="KW-0805">Transcription regulation</keyword>
<accession>J3M4N6</accession>
<dbReference type="GO" id="GO:0000976">
    <property type="term" value="F:transcription cis-regulatory region binding"/>
    <property type="evidence" value="ECO:0007669"/>
    <property type="project" value="TreeGrafter"/>
</dbReference>
<dbReference type="Proteomes" id="UP000006038">
    <property type="component" value="Chromosome 5"/>
</dbReference>
<dbReference type="InterPro" id="IPR044799">
    <property type="entry name" value="SOG1-like"/>
</dbReference>
<dbReference type="Pfam" id="PF02365">
    <property type="entry name" value="NAM"/>
    <property type="match status" value="1"/>
</dbReference>
<evidence type="ECO:0000256" key="3">
    <source>
        <dbReference type="ARBA" id="ARBA00023163"/>
    </source>
</evidence>
<evidence type="ECO:0000256" key="4">
    <source>
        <dbReference type="ARBA" id="ARBA00023242"/>
    </source>
</evidence>
<dbReference type="eggNOG" id="ENOG502QQ7W">
    <property type="taxonomic scope" value="Eukaryota"/>
</dbReference>
<dbReference type="Gene3D" id="2.170.150.80">
    <property type="entry name" value="NAC domain"/>
    <property type="match status" value="1"/>
</dbReference>
<dbReference type="PANTHER" id="PTHR31079:SF31">
    <property type="entry name" value="NAC DOMAIN-CONTAINING PROTEIN 75"/>
    <property type="match status" value="1"/>
</dbReference>
<dbReference type="HOGENOM" id="CLU_025101_3_0_1"/>
<keyword evidence="2" id="KW-0238">DNA-binding</keyword>
<feature type="domain" description="NAC" evidence="6">
    <location>
        <begin position="44"/>
        <end position="237"/>
    </location>
</feature>
<dbReference type="InterPro" id="IPR003441">
    <property type="entry name" value="NAC-dom"/>
</dbReference>
<dbReference type="EnsemblPlants" id="OB05G15600.1">
    <property type="protein sequence ID" value="OB05G15600.1"/>
    <property type="gene ID" value="OB05G15600"/>
</dbReference>
<organism evidence="7">
    <name type="scientific">Oryza brachyantha</name>
    <name type="common">malo sina</name>
    <dbReference type="NCBI Taxonomy" id="4533"/>
    <lineage>
        <taxon>Eukaryota</taxon>
        <taxon>Viridiplantae</taxon>
        <taxon>Streptophyta</taxon>
        <taxon>Embryophyta</taxon>
        <taxon>Tracheophyta</taxon>
        <taxon>Spermatophyta</taxon>
        <taxon>Magnoliopsida</taxon>
        <taxon>Liliopsida</taxon>
        <taxon>Poales</taxon>
        <taxon>Poaceae</taxon>
        <taxon>BOP clade</taxon>
        <taxon>Oryzoideae</taxon>
        <taxon>Oryzeae</taxon>
        <taxon>Oryzinae</taxon>
        <taxon>Oryza</taxon>
    </lineage>
</organism>
<dbReference type="InterPro" id="IPR036093">
    <property type="entry name" value="NAC_dom_sf"/>
</dbReference>
<dbReference type="SUPFAM" id="SSF101941">
    <property type="entry name" value="NAC domain"/>
    <property type="match status" value="1"/>
</dbReference>
<feature type="region of interest" description="Disordered" evidence="5">
    <location>
        <begin position="1"/>
        <end position="39"/>
    </location>
</feature>
<dbReference type="AlphaFoldDB" id="J3M4N6"/>
<sequence length="480" mass="53619">MSSVSVSIGTEHDDRRPTTAASRRCPSCGHEPADRHKPFDMAGLPAGVRFDPTDQELIEHLESKVKDGGSGAHPLIDEFIHTIHGEEGICYTHPENLPGYQSQTEFHYRSVQARVTRDGLSKHFFHRSAKAYTTGTRKRRKVLAAGADQPDAADRLQANKSSSSVAAAETRWHKTGKTRAIMVRGQPRGCKKILVLYTNFGKKRKSEKTNWVMHQYHLGELEDEREGELIVSKVFYQTQARSATAAATSAAEPEAPAAIRDGLHGCVASSGAAAMDVLRQQQKQQVPKPKQGDGRFVSVPTRKRLHEDVVTQVRVDRGGEQRDSHGSFHLDAASVPTSFSTSDLTSSGSTVASPLVQHTPVVPRVIDNQFRSPVMLFQGEHFHETQNDLQQKLGQRSAHLEELITACQKEITKGKPSIHQLQKVDSPHQRWPPDNPDYQDKLFDKLQTAVQKAAFDCFFGRFMEHFVRVLWVALWAWEEC</sequence>
<protein>
    <recommendedName>
        <fullName evidence="6">NAC domain-containing protein</fullName>
    </recommendedName>
</protein>
<keyword evidence="3" id="KW-0804">Transcription</keyword>
<dbReference type="PANTHER" id="PTHR31079">
    <property type="entry name" value="NAC DOMAIN-CONTAINING PROTEIN 73"/>
    <property type="match status" value="1"/>
</dbReference>
<dbReference type="Gramene" id="OB05G15600.1">
    <property type="protein sequence ID" value="OB05G15600.1"/>
    <property type="gene ID" value="OB05G15600"/>
</dbReference>
<dbReference type="STRING" id="4533.J3M4N6"/>
<evidence type="ECO:0000256" key="5">
    <source>
        <dbReference type="SAM" id="MobiDB-lite"/>
    </source>
</evidence>
<reference evidence="7" key="1">
    <citation type="journal article" date="2013" name="Nat. Commun.">
        <title>Whole-genome sequencing of Oryza brachyantha reveals mechanisms underlying Oryza genome evolution.</title>
        <authorList>
            <person name="Chen J."/>
            <person name="Huang Q."/>
            <person name="Gao D."/>
            <person name="Wang J."/>
            <person name="Lang Y."/>
            <person name="Liu T."/>
            <person name="Li B."/>
            <person name="Bai Z."/>
            <person name="Luis Goicoechea J."/>
            <person name="Liang C."/>
            <person name="Chen C."/>
            <person name="Zhang W."/>
            <person name="Sun S."/>
            <person name="Liao Y."/>
            <person name="Zhang X."/>
            <person name="Yang L."/>
            <person name="Song C."/>
            <person name="Wang M."/>
            <person name="Shi J."/>
            <person name="Liu G."/>
            <person name="Liu J."/>
            <person name="Zhou H."/>
            <person name="Zhou W."/>
            <person name="Yu Q."/>
            <person name="An N."/>
            <person name="Chen Y."/>
            <person name="Cai Q."/>
            <person name="Wang B."/>
            <person name="Liu B."/>
            <person name="Min J."/>
            <person name="Huang Y."/>
            <person name="Wu H."/>
            <person name="Li Z."/>
            <person name="Zhang Y."/>
            <person name="Yin Y."/>
            <person name="Song W."/>
            <person name="Jiang J."/>
            <person name="Jackson S.A."/>
            <person name="Wing R.A."/>
            <person name="Wang J."/>
            <person name="Chen M."/>
        </authorList>
    </citation>
    <scope>NUCLEOTIDE SEQUENCE [LARGE SCALE GENOMIC DNA]</scope>
    <source>
        <strain evidence="7">cv. IRGC 101232</strain>
    </source>
</reference>